<keyword evidence="3" id="KW-1185">Reference proteome</keyword>
<proteinExistence type="predicted"/>
<dbReference type="Pfam" id="PF16644">
    <property type="entry name" value="NEXCaM_BD"/>
    <property type="match status" value="1"/>
</dbReference>
<dbReference type="Proteomes" id="UP001444071">
    <property type="component" value="Unassembled WGS sequence"/>
</dbReference>
<dbReference type="InterPro" id="IPR032103">
    <property type="entry name" value="NHE_CaM-bd"/>
</dbReference>
<evidence type="ECO:0000313" key="2">
    <source>
        <dbReference type="EMBL" id="MEQ2276355.1"/>
    </source>
</evidence>
<gene>
    <name evidence="2" type="ORF">XENORESO_018393</name>
</gene>
<reference evidence="2 3" key="1">
    <citation type="submission" date="2021-06" db="EMBL/GenBank/DDBJ databases">
        <authorList>
            <person name="Palmer J.M."/>
        </authorList>
    </citation>
    <scope>NUCLEOTIDE SEQUENCE [LARGE SCALE GENOMIC DNA]</scope>
    <source>
        <strain evidence="2 3">XR_2019</strain>
        <tissue evidence="2">Muscle</tissue>
    </source>
</reference>
<accession>A0ABV0X3A1</accession>
<dbReference type="Gene3D" id="6.10.250.2020">
    <property type="match status" value="1"/>
</dbReference>
<evidence type="ECO:0000259" key="1">
    <source>
        <dbReference type="Pfam" id="PF16644"/>
    </source>
</evidence>
<comment type="caution">
    <text evidence="2">The sequence shown here is derived from an EMBL/GenBank/DDBJ whole genome shotgun (WGS) entry which is preliminary data.</text>
</comment>
<name>A0ABV0X3A1_9TELE</name>
<sequence>MHFRLNRFNKTYVKKWLIAGECYNQPQLISFYNKLEMKQALMLMESGSAAKLPAVVSAVSAQKIQHQREAAPQRTIPRISKTREAEIRKILRANLQNTRQKLRSYSRHDLFMDPFEDDVSEVRFRRQRVEMERR</sequence>
<feature type="non-terminal residue" evidence="2">
    <location>
        <position position="134"/>
    </location>
</feature>
<feature type="domain" description="Sodium/hydrogen exchanger regulatory region" evidence="1">
    <location>
        <begin position="56"/>
        <end position="128"/>
    </location>
</feature>
<dbReference type="EMBL" id="JAHRIM010086560">
    <property type="protein sequence ID" value="MEQ2276355.1"/>
    <property type="molecule type" value="Genomic_DNA"/>
</dbReference>
<evidence type="ECO:0000313" key="3">
    <source>
        <dbReference type="Proteomes" id="UP001444071"/>
    </source>
</evidence>
<protein>
    <recommendedName>
        <fullName evidence="1">Sodium/hydrogen exchanger regulatory region domain-containing protein</fullName>
    </recommendedName>
</protein>
<organism evidence="2 3">
    <name type="scientific">Xenotaenia resolanae</name>
    <dbReference type="NCBI Taxonomy" id="208358"/>
    <lineage>
        <taxon>Eukaryota</taxon>
        <taxon>Metazoa</taxon>
        <taxon>Chordata</taxon>
        <taxon>Craniata</taxon>
        <taxon>Vertebrata</taxon>
        <taxon>Euteleostomi</taxon>
        <taxon>Actinopterygii</taxon>
        <taxon>Neopterygii</taxon>
        <taxon>Teleostei</taxon>
        <taxon>Neoteleostei</taxon>
        <taxon>Acanthomorphata</taxon>
        <taxon>Ovalentaria</taxon>
        <taxon>Atherinomorphae</taxon>
        <taxon>Cyprinodontiformes</taxon>
        <taxon>Goodeidae</taxon>
        <taxon>Xenotaenia</taxon>
    </lineage>
</organism>